<keyword evidence="3" id="KW-1003">Cell membrane</keyword>
<dbReference type="OMA" id="ERACMSK"/>
<name>L1IJ16_GUITC</name>
<dbReference type="Pfam" id="PF01773">
    <property type="entry name" value="Nucleos_tra2_N"/>
    <property type="match status" value="1"/>
</dbReference>
<evidence type="ECO:0000259" key="9">
    <source>
        <dbReference type="Pfam" id="PF07662"/>
    </source>
</evidence>
<reference evidence="11 13" key="1">
    <citation type="journal article" date="2012" name="Nature">
        <title>Algal genomes reveal evolutionary mosaicism and the fate of nucleomorphs.</title>
        <authorList>
            <consortium name="DOE Joint Genome Institute"/>
            <person name="Curtis B.A."/>
            <person name="Tanifuji G."/>
            <person name="Burki F."/>
            <person name="Gruber A."/>
            <person name="Irimia M."/>
            <person name="Maruyama S."/>
            <person name="Arias M.C."/>
            <person name="Ball S.G."/>
            <person name="Gile G.H."/>
            <person name="Hirakawa Y."/>
            <person name="Hopkins J.F."/>
            <person name="Kuo A."/>
            <person name="Rensing S.A."/>
            <person name="Schmutz J."/>
            <person name="Symeonidi A."/>
            <person name="Elias M."/>
            <person name="Eveleigh R.J."/>
            <person name="Herman E.K."/>
            <person name="Klute M.J."/>
            <person name="Nakayama T."/>
            <person name="Obornik M."/>
            <person name="Reyes-Prieto A."/>
            <person name="Armbrust E.V."/>
            <person name="Aves S.J."/>
            <person name="Beiko R.G."/>
            <person name="Coutinho P."/>
            <person name="Dacks J.B."/>
            <person name="Durnford D.G."/>
            <person name="Fast N.M."/>
            <person name="Green B.R."/>
            <person name="Grisdale C.J."/>
            <person name="Hempel F."/>
            <person name="Henrissat B."/>
            <person name="Hoppner M.P."/>
            <person name="Ishida K."/>
            <person name="Kim E."/>
            <person name="Koreny L."/>
            <person name="Kroth P.G."/>
            <person name="Liu Y."/>
            <person name="Malik S.B."/>
            <person name="Maier U.G."/>
            <person name="McRose D."/>
            <person name="Mock T."/>
            <person name="Neilson J.A."/>
            <person name="Onodera N.T."/>
            <person name="Poole A.M."/>
            <person name="Pritham E.J."/>
            <person name="Richards T.A."/>
            <person name="Rocap G."/>
            <person name="Roy S.W."/>
            <person name="Sarai C."/>
            <person name="Schaack S."/>
            <person name="Shirato S."/>
            <person name="Slamovits C.H."/>
            <person name="Spencer D.F."/>
            <person name="Suzuki S."/>
            <person name="Worden A.Z."/>
            <person name="Zauner S."/>
            <person name="Barry K."/>
            <person name="Bell C."/>
            <person name="Bharti A.K."/>
            <person name="Crow J.A."/>
            <person name="Grimwood J."/>
            <person name="Kramer R."/>
            <person name="Lindquist E."/>
            <person name="Lucas S."/>
            <person name="Salamov A."/>
            <person name="McFadden G.I."/>
            <person name="Lane C.E."/>
            <person name="Keeling P.J."/>
            <person name="Gray M.W."/>
            <person name="Grigoriev I.V."/>
            <person name="Archibald J.M."/>
        </authorList>
    </citation>
    <scope>NUCLEOTIDE SEQUENCE</scope>
    <source>
        <strain evidence="11 13">CCMP2712</strain>
    </source>
</reference>
<dbReference type="GeneID" id="17292642"/>
<evidence type="ECO:0000313" key="12">
    <source>
        <dbReference type="EnsemblProtists" id="EKX35904"/>
    </source>
</evidence>
<dbReference type="GO" id="GO:0015293">
    <property type="term" value="F:symporter activity"/>
    <property type="evidence" value="ECO:0007669"/>
    <property type="project" value="TreeGrafter"/>
</dbReference>
<dbReference type="STRING" id="905079.L1IJ16"/>
<feature type="transmembrane region" description="Helical" evidence="7">
    <location>
        <begin position="316"/>
        <end position="343"/>
    </location>
</feature>
<evidence type="ECO:0000313" key="11">
    <source>
        <dbReference type="EMBL" id="EKX35904.1"/>
    </source>
</evidence>
<dbReference type="EMBL" id="JH993082">
    <property type="protein sequence ID" value="EKX35904.1"/>
    <property type="molecule type" value="Genomic_DNA"/>
</dbReference>
<evidence type="ECO:0000256" key="7">
    <source>
        <dbReference type="SAM" id="Phobius"/>
    </source>
</evidence>
<reference evidence="13" key="2">
    <citation type="submission" date="2012-11" db="EMBL/GenBank/DDBJ databases">
        <authorList>
            <person name="Kuo A."/>
            <person name="Curtis B.A."/>
            <person name="Tanifuji G."/>
            <person name="Burki F."/>
            <person name="Gruber A."/>
            <person name="Irimia M."/>
            <person name="Maruyama S."/>
            <person name="Arias M.C."/>
            <person name="Ball S.G."/>
            <person name="Gile G.H."/>
            <person name="Hirakawa Y."/>
            <person name="Hopkins J.F."/>
            <person name="Rensing S.A."/>
            <person name="Schmutz J."/>
            <person name="Symeonidi A."/>
            <person name="Elias M."/>
            <person name="Eveleigh R.J."/>
            <person name="Herman E.K."/>
            <person name="Klute M.J."/>
            <person name="Nakayama T."/>
            <person name="Obornik M."/>
            <person name="Reyes-Prieto A."/>
            <person name="Armbrust E.V."/>
            <person name="Aves S.J."/>
            <person name="Beiko R.G."/>
            <person name="Coutinho P."/>
            <person name="Dacks J.B."/>
            <person name="Durnford D.G."/>
            <person name="Fast N.M."/>
            <person name="Green B.R."/>
            <person name="Grisdale C."/>
            <person name="Hempe F."/>
            <person name="Henrissat B."/>
            <person name="Hoppner M.P."/>
            <person name="Ishida K.-I."/>
            <person name="Kim E."/>
            <person name="Koreny L."/>
            <person name="Kroth P.G."/>
            <person name="Liu Y."/>
            <person name="Malik S.-B."/>
            <person name="Maier U.G."/>
            <person name="McRose D."/>
            <person name="Mock T."/>
            <person name="Neilson J.A."/>
            <person name="Onodera N.T."/>
            <person name="Poole A.M."/>
            <person name="Pritham E.J."/>
            <person name="Richards T.A."/>
            <person name="Rocap G."/>
            <person name="Roy S.W."/>
            <person name="Sarai C."/>
            <person name="Schaack S."/>
            <person name="Shirato S."/>
            <person name="Slamovits C.H."/>
            <person name="Spencer D.F."/>
            <person name="Suzuki S."/>
            <person name="Worden A.Z."/>
            <person name="Zauner S."/>
            <person name="Barry K."/>
            <person name="Bell C."/>
            <person name="Bharti A.K."/>
            <person name="Crow J.A."/>
            <person name="Grimwood J."/>
            <person name="Kramer R."/>
            <person name="Lindquist E."/>
            <person name="Lucas S."/>
            <person name="Salamov A."/>
            <person name="McFadden G.I."/>
            <person name="Lane C.E."/>
            <person name="Keeling P.J."/>
            <person name="Gray M.W."/>
            <person name="Grigoriev I.V."/>
            <person name="Archibald J.M."/>
        </authorList>
    </citation>
    <scope>NUCLEOTIDE SEQUENCE</scope>
    <source>
        <strain evidence="13">CCMP2712</strain>
    </source>
</reference>
<dbReference type="EnsemblProtists" id="EKX35904">
    <property type="protein sequence ID" value="EKX35904"/>
    <property type="gene ID" value="GUITHDRAFT_117937"/>
</dbReference>
<comment type="similarity">
    <text evidence="2">Belongs to the concentrative nucleoside transporter (CNT) (TC 2.A.41) family.</text>
</comment>
<evidence type="ECO:0000313" key="13">
    <source>
        <dbReference type="Proteomes" id="UP000011087"/>
    </source>
</evidence>
<dbReference type="InterPro" id="IPR011657">
    <property type="entry name" value="CNT_C_dom"/>
</dbReference>
<sequence>MPVGVSVILLLAGLARRPEGGSAVLGMMASVGACAAMSRDVRKVKWKTVVIGLSLQVIFAFINLRTEAGKSFFASLGRGVEEFLSFSYVGSDFVFSQQLSTQAFIGFRVLPAIVFFSSFSCILFYLGWLQVVVHVLGGFMQKMMGTSHLESVCAASNIFLGQTEAPLLIAPYLPCAKDSELHSIMTSGFSTLAGGVLAAYISIGISSVHLISASVMSAPAALAFSKIAYPSDVNEEKTAVEEVEDALGKTSDSDLEGIGKDNGRSLEEKDVEIGANTIEEDEEPFMRSSEEEKCQPQEQDNLLSAAATGVMRGVHVAAVVGGMLIAFLGLEAAMDSFISWWFSLIGIENVDLKKLFGILFWLPSWLIGIPARLFDKFDKFAPS</sequence>
<organism evidence="11">
    <name type="scientific">Guillardia theta (strain CCMP2712)</name>
    <name type="common">Cryptophyte</name>
    <dbReference type="NCBI Taxonomy" id="905079"/>
    <lineage>
        <taxon>Eukaryota</taxon>
        <taxon>Cryptophyceae</taxon>
        <taxon>Pyrenomonadales</taxon>
        <taxon>Geminigeraceae</taxon>
        <taxon>Guillardia</taxon>
    </lineage>
</organism>
<evidence type="ECO:0000256" key="5">
    <source>
        <dbReference type="ARBA" id="ARBA00022989"/>
    </source>
</evidence>
<keyword evidence="5 7" id="KW-1133">Transmembrane helix</keyword>
<reference evidence="12" key="3">
    <citation type="submission" date="2016-03" db="UniProtKB">
        <authorList>
            <consortium name="EnsemblProtists"/>
        </authorList>
    </citation>
    <scope>IDENTIFICATION</scope>
</reference>
<dbReference type="eggNOG" id="KOG3747">
    <property type="taxonomic scope" value="Eukaryota"/>
</dbReference>
<evidence type="ECO:0000259" key="8">
    <source>
        <dbReference type="Pfam" id="PF01773"/>
    </source>
</evidence>
<evidence type="ECO:0000259" key="10">
    <source>
        <dbReference type="Pfam" id="PF07670"/>
    </source>
</evidence>
<dbReference type="InterPro" id="IPR008276">
    <property type="entry name" value="C_nuclsd_transpt"/>
</dbReference>
<dbReference type="InterPro" id="IPR011642">
    <property type="entry name" value="Gate_dom"/>
</dbReference>
<dbReference type="Pfam" id="PF07670">
    <property type="entry name" value="Gate"/>
    <property type="match status" value="1"/>
</dbReference>
<dbReference type="GO" id="GO:0005886">
    <property type="term" value="C:plasma membrane"/>
    <property type="evidence" value="ECO:0007669"/>
    <property type="project" value="UniProtKB-SubCell"/>
</dbReference>
<keyword evidence="4 7" id="KW-0812">Transmembrane</keyword>
<dbReference type="GO" id="GO:0005337">
    <property type="term" value="F:nucleoside transmembrane transporter activity"/>
    <property type="evidence" value="ECO:0007669"/>
    <property type="project" value="InterPro"/>
</dbReference>
<dbReference type="OrthoDB" id="6075923at2759"/>
<protein>
    <recommendedName>
        <fullName evidence="14">Concentrative nucleoside transporter C-terminal domain-containing protein</fullName>
    </recommendedName>
</protein>
<evidence type="ECO:0000256" key="1">
    <source>
        <dbReference type="ARBA" id="ARBA00004651"/>
    </source>
</evidence>
<comment type="subcellular location">
    <subcellularLocation>
        <location evidence="1">Cell membrane</location>
        <topology evidence="1">Multi-pass membrane protein</topology>
    </subcellularLocation>
</comment>
<feature type="transmembrane region" description="Helical" evidence="7">
    <location>
        <begin position="105"/>
        <end position="128"/>
    </location>
</feature>
<feature type="transmembrane region" description="Helical" evidence="7">
    <location>
        <begin position="189"/>
        <end position="211"/>
    </location>
</feature>
<keyword evidence="6 7" id="KW-0472">Membrane</keyword>
<feature type="transmembrane region" description="Helical" evidence="7">
    <location>
        <begin position="355"/>
        <end position="374"/>
    </location>
</feature>
<feature type="domain" description="Nucleoside transporter/FeoB GTPase Gate" evidence="10">
    <location>
        <begin position="107"/>
        <end position="204"/>
    </location>
</feature>
<accession>L1IJ16</accession>
<evidence type="ECO:0000256" key="6">
    <source>
        <dbReference type="ARBA" id="ARBA00023136"/>
    </source>
</evidence>
<feature type="domain" description="Concentrative nucleoside transporter N-terminal" evidence="8">
    <location>
        <begin position="25"/>
        <end position="97"/>
    </location>
</feature>
<dbReference type="PANTHER" id="PTHR10590">
    <property type="entry name" value="SODIUM/NUCLEOSIDE COTRANSPORTER"/>
    <property type="match status" value="1"/>
</dbReference>
<evidence type="ECO:0000256" key="3">
    <source>
        <dbReference type="ARBA" id="ARBA00022475"/>
    </source>
</evidence>
<evidence type="ECO:0000256" key="2">
    <source>
        <dbReference type="ARBA" id="ARBA00009033"/>
    </source>
</evidence>
<dbReference type="RefSeq" id="XP_005822884.1">
    <property type="nucleotide sequence ID" value="XM_005822827.1"/>
</dbReference>
<dbReference type="Pfam" id="PF07662">
    <property type="entry name" value="Nucleos_tra2_C"/>
    <property type="match status" value="1"/>
</dbReference>
<dbReference type="PANTHER" id="PTHR10590:SF4">
    <property type="entry name" value="SOLUTE CARRIER FAMILY 28 MEMBER 3"/>
    <property type="match status" value="1"/>
</dbReference>
<dbReference type="AlphaFoldDB" id="L1IJ16"/>
<evidence type="ECO:0008006" key="14">
    <source>
        <dbReference type="Google" id="ProtNLM"/>
    </source>
</evidence>
<dbReference type="HOGENOM" id="CLU_016813_4_0_1"/>
<gene>
    <name evidence="11" type="ORF">GUITHDRAFT_117937</name>
</gene>
<dbReference type="KEGG" id="gtt:GUITHDRAFT_117937"/>
<dbReference type="PaxDb" id="55529-EKX35904"/>
<feature type="domain" description="Concentrative nucleoside transporter C-terminal" evidence="9">
    <location>
        <begin position="209"/>
        <end position="371"/>
    </location>
</feature>
<keyword evidence="13" id="KW-1185">Reference proteome</keyword>
<proteinExistence type="inferred from homology"/>
<dbReference type="InterPro" id="IPR002668">
    <property type="entry name" value="CNT_N_dom"/>
</dbReference>
<dbReference type="Proteomes" id="UP000011087">
    <property type="component" value="Unassembled WGS sequence"/>
</dbReference>
<evidence type="ECO:0000256" key="4">
    <source>
        <dbReference type="ARBA" id="ARBA00022692"/>
    </source>
</evidence>